<dbReference type="RefSeq" id="WP_199034319.1">
    <property type="nucleotide sequence ID" value="NZ_JAELXS010000001.1"/>
</dbReference>
<evidence type="ECO:0000259" key="1">
    <source>
        <dbReference type="SMART" id="SM00198"/>
    </source>
</evidence>
<dbReference type="SUPFAM" id="SSF55797">
    <property type="entry name" value="PR-1-like"/>
    <property type="match status" value="1"/>
</dbReference>
<name>A0ABS0XKA4_9SPHN</name>
<dbReference type="PRINTS" id="PR00837">
    <property type="entry name" value="V5TPXLIKE"/>
</dbReference>
<evidence type="ECO:0000313" key="3">
    <source>
        <dbReference type="Proteomes" id="UP000640426"/>
    </source>
</evidence>
<dbReference type="Proteomes" id="UP000640426">
    <property type="component" value="Unassembled WGS sequence"/>
</dbReference>
<dbReference type="Pfam" id="PF00188">
    <property type="entry name" value="CAP"/>
    <property type="match status" value="1"/>
</dbReference>
<sequence>MELAKLPLLIVSLMAAAEMPAIGSTQFSGDTLRDTMLGAHSAARRAVGVGPLAWNPDLAVRAQAYADELARTGRFRHSGDLMQEAQGENLWMGTRGAYRFDEMAGAWVEESRNFVNAPAPAFSRTGQWQDVGHYAQIVWRGTREVGCGMASDDEEDYLVCRYSPAGNVIGRAAF</sequence>
<dbReference type="PRINTS" id="PR00838">
    <property type="entry name" value="V5ALLERGEN"/>
</dbReference>
<dbReference type="PROSITE" id="PS01010">
    <property type="entry name" value="CRISP_2"/>
    <property type="match status" value="1"/>
</dbReference>
<keyword evidence="2" id="KW-0378">Hydrolase</keyword>
<dbReference type="InterPro" id="IPR014044">
    <property type="entry name" value="CAP_dom"/>
</dbReference>
<evidence type="ECO:0000313" key="2">
    <source>
        <dbReference type="EMBL" id="MBJ6120459.1"/>
    </source>
</evidence>
<accession>A0ABS0XKA4</accession>
<protein>
    <submittedName>
        <fullName evidence="2">Serine protease</fullName>
    </submittedName>
</protein>
<feature type="domain" description="SCP" evidence="1">
    <location>
        <begin position="31"/>
        <end position="170"/>
    </location>
</feature>
<dbReference type="InterPro" id="IPR001283">
    <property type="entry name" value="CRISP-related"/>
</dbReference>
<dbReference type="EMBL" id="JAELXS010000001">
    <property type="protein sequence ID" value="MBJ6120459.1"/>
    <property type="molecule type" value="Genomic_DNA"/>
</dbReference>
<dbReference type="InterPro" id="IPR018244">
    <property type="entry name" value="Allrgn_V5/Tpx1_CS"/>
</dbReference>
<keyword evidence="3" id="KW-1185">Reference proteome</keyword>
<reference evidence="3" key="1">
    <citation type="submission" date="2020-12" db="EMBL/GenBank/DDBJ databases">
        <title>Hymenobacter sp.</title>
        <authorList>
            <person name="Kim M.K."/>
        </authorList>
    </citation>
    <scope>NUCLEOTIDE SEQUENCE [LARGE SCALE GENOMIC DNA]</scope>
    <source>
        <strain evidence="3">BT553</strain>
    </source>
</reference>
<dbReference type="Gene3D" id="3.40.33.10">
    <property type="entry name" value="CAP"/>
    <property type="match status" value="1"/>
</dbReference>
<proteinExistence type="predicted"/>
<comment type="caution">
    <text evidence="2">The sequence shown here is derived from an EMBL/GenBank/DDBJ whole genome shotgun (WGS) entry which is preliminary data.</text>
</comment>
<keyword evidence="2" id="KW-0645">Protease</keyword>
<dbReference type="SMART" id="SM00198">
    <property type="entry name" value="SCP"/>
    <property type="match status" value="1"/>
</dbReference>
<gene>
    <name evidence="2" type="ORF">JAO74_01505</name>
</gene>
<organism evidence="2 3">
    <name type="scientific">Sphingomonas mollis</name>
    <dbReference type="NCBI Taxonomy" id="2795726"/>
    <lineage>
        <taxon>Bacteria</taxon>
        <taxon>Pseudomonadati</taxon>
        <taxon>Pseudomonadota</taxon>
        <taxon>Alphaproteobacteria</taxon>
        <taxon>Sphingomonadales</taxon>
        <taxon>Sphingomonadaceae</taxon>
        <taxon>Sphingomonas</taxon>
    </lineage>
</organism>
<dbReference type="InterPro" id="IPR035940">
    <property type="entry name" value="CAP_sf"/>
</dbReference>
<dbReference type="GO" id="GO:0008233">
    <property type="term" value="F:peptidase activity"/>
    <property type="evidence" value="ECO:0007669"/>
    <property type="project" value="UniProtKB-KW"/>
</dbReference>
<dbReference type="GO" id="GO:0006508">
    <property type="term" value="P:proteolysis"/>
    <property type="evidence" value="ECO:0007669"/>
    <property type="project" value="UniProtKB-KW"/>
</dbReference>
<dbReference type="InterPro" id="IPR002413">
    <property type="entry name" value="V5_allergen-like"/>
</dbReference>
<dbReference type="PANTHER" id="PTHR10334">
    <property type="entry name" value="CYSTEINE-RICH SECRETORY PROTEIN-RELATED"/>
    <property type="match status" value="1"/>
</dbReference>